<organism evidence="3 4">
    <name type="scientific">Reinekea blandensis MED297</name>
    <dbReference type="NCBI Taxonomy" id="314283"/>
    <lineage>
        <taxon>Bacteria</taxon>
        <taxon>Pseudomonadati</taxon>
        <taxon>Pseudomonadota</taxon>
        <taxon>Gammaproteobacteria</taxon>
        <taxon>Oceanospirillales</taxon>
        <taxon>Saccharospirillaceae</taxon>
        <taxon>Reinekea</taxon>
    </lineage>
</organism>
<evidence type="ECO:0000313" key="3">
    <source>
        <dbReference type="EMBL" id="EAR08106.1"/>
    </source>
</evidence>
<reference evidence="3 4" key="1">
    <citation type="submission" date="2006-02" db="EMBL/GenBank/DDBJ databases">
        <authorList>
            <person name="Pinhassi J."/>
            <person name="Pedros-Alio C."/>
            <person name="Ferriera S."/>
            <person name="Johnson J."/>
            <person name="Kravitz S."/>
            <person name="Halpern A."/>
            <person name="Remington K."/>
            <person name="Beeson K."/>
            <person name="Tran B."/>
            <person name="Rogers Y.-H."/>
            <person name="Friedman R."/>
            <person name="Venter J.C."/>
        </authorList>
    </citation>
    <scope>NUCLEOTIDE SEQUENCE [LARGE SCALE GENOMIC DNA]</scope>
    <source>
        <strain evidence="3 4">MED297</strain>
    </source>
</reference>
<dbReference type="PROSITE" id="PS51257">
    <property type="entry name" value="PROKAR_LIPOPROTEIN"/>
    <property type="match status" value="1"/>
</dbReference>
<keyword evidence="4" id="KW-1185">Reference proteome</keyword>
<keyword evidence="2" id="KW-0732">Signal</keyword>
<dbReference type="OrthoDB" id="6193216at2"/>
<dbReference type="PROSITE" id="PS50005">
    <property type="entry name" value="TPR"/>
    <property type="match status" value="2"/>
</dbReference>
<sequence>MKRLTVLTYILLLLSGCTTFYTQQSNLTPQIDDWLDQQRYDRALETINALPADHPQYEQLIEQVPAIKARRQQFIAQVLKDAQSYEAVQDWVGAEAILDEGLTRLPDAPELLAQAEFYRQNRALRRERDQAAITLAKARYINLARPFQESKLYNSDDRLRARQEYNRFINEAQQVSRELYALGQKYYRADQLTQAREALTLSIETAPNELSEQLLTEIASLEKDREITNTARQRRTADEQIPELTASFYDQLNDDDYAGAERQLREISTIEPSAADKLRVILSDMKQARIEELTRNGENLYNSGYIEQAADRWRTALELDPNNQDILSKLERAETFLENLERWQSSDGPESEKPQP</sequence>
<keyword evidence="1" id="KW-0802">TPR repeat</keyword>
<comment type="caution">
    <text evidence="3">The sequence shown here is derived from an EMBL/GenBank/DDBJ whole genome shotgun (WGS) entry which is preliminary data.</text>
</comment>
<feature type="chain" id="PRO_5002666696" description="Tetratricopeptide repeat protein" evidence="2">
    <location>
        <begin position="23"/>
        <end position="356"/>
    </location>
</feature>
<dbReference type="STRING" id="314283.MED297_00420"/>
<proteinExistence type="predicted"/>
<dbReference type="InterPro" id="IPR019734">
    <property type="entry name" value="TPR_rpt"/>
</dbReference>
<evidence type="ECO:0000313" key="4">
    <source>
        <dbReference type="Proteomes" id="UP000005953"/>
    </source>
</evidence>
<protein>
    <recommendedName>
        <fullName evidence="5">Tetratricopeptide repeat protein</fullName>
    </recommendedName>
</protein>
<evidence type="ECO:0000256" key="2">
    <source>
        <dbReference type="SAM" id="SignalP"/>
    </source>
</evidence>
<feature type="signal peptide" evidence="2">
    <location>
        <begin position="1"/>
        <end position="22"/>
    </location>
</feature>
<accession>A4BI99</accession>
<dbReference type="EMBL" id="AAOE01000025">
    <property type="protein sequence ID" value="EAR08106.1"/>
    <property type="molecule type" value="Genomic_DNA"/>
</dbReference>
<gene>
    <name evidence="3" type="ORF">MED297_00420</name>
</gene>
<dbReference type="Proteomes" id="UP000005953">
    <property type="component" value="Unassembled WGS sequence"/>
</dbReference>
<feature type="repeat" description="TPR" evidence="1">
    <location>
        <begin position="290"/>
        <end position="323"/>
    </location>
</feature>
<dbReference type="SMART" id="SM00028">
    <property type="entry name" value="TPR"/>
    <property type="match status" value="2"/>
</dbReference>
<dbReference type="RefSeq" id="WP_008046356.1">
    <property type="nucleotide sequence ID" value="NZ_CH724153.1"/>
</dbReference>
<dbReference type="Gene3D" id="1.25.40.10">
    <property type="entry name" value="Tetratricopeptide repeat domain"/>
    <property type="match status" value="1"/>
</dbReference>
<evidence type="ECO:0008006" key="5">
    <source>
        <dbReference type="Google" id="ProtNLM"/>
    </source>
</evidence>
<dbReference type="AlphaFoldDB" id="A4BI99"/>
<dbReference type="InterPro" id="IPR011990">
    <property type="entry name" value="TPR-like_helical_dom_sf"/>
</dbReference>
<dbReference type="SUPFAM" id="SSF48452">
    <property type="entry name" value="TPR-like"/>
    <property type="match status" value="1"/>
</dbReference>
<feature type="repeat" description="TPR" evidence="1">
    <location>
        <begin position="176"/>
        <end position="209"/>
    </location>
</feature>
<evidence type="ECO:0000256" key="1">
    <source>
        <dbReference type="PROSITE-ProRule" id="PRU00339"/>
    </source>
</evidence>
<dbReference type="HOGENOM" id="CLU_778172_0_0_6"/>
<name>A4BI99_9GAMM</name>